<dbReference type="SUPFAM" id="SSF56059">
    <property type="entry name" value="Glutathione synthetase ATP-binding domain-like"/>
    <property type="match status" value="1"/>
</dbReference>
<gene>
    <name evidence="4" type="ORF">MPPM_3705</name>
</gene>
<dbReference type="AlphaFoldDB" id="A0A160PKF7"/>
<name>A0A160PKF7_9HYPH</name>
<proteinExistence type="predicted"/>
<accession>A0A160PKF7</accession>
<dbReference type="Gene3D" id="3.30.1490.270">
    <property type="match status" value="1"/>
</dbReference>
<organism evidence="4 5">
    <name type="scientific">Methylorubrum populi</name>
    <dbReference type="NCBI Taxonomy" id="223967"/>
    <lineage>
        <taxon>Bacteria</taxon>
        <taxon>Pseudomonadati</taxon>
        <taxon>Pseudomonadota</taxon>
        <taxon>Alphaproteobacteria</taxon>
        <taxon>Hyphomicrobiales</taxon>
        <taxon>Methylobacteriaceae</taxon>
        <taxon>Methylorubrum</taxon>
    </lineage>
</organism>
<evidence type="ECO:0000313" key="4">
    <source>
        <dbReference type="EMBL" id="BAU92310.1"/>
    </source>
</evidence>
<dbReference type="InterPro" id="IPR051680">
    <property type="entry name" value="ATP-dep_Glu-Cys_Ligase-2"/>
</dbReference>
<sequence>MTAGALSVEVVTGSSQESATQQGSAAALADGPLPDASAWAADDPAARMRRWTEGYTARPGLADELMDADGTLRGAWPRFLERLARLEDREVAARFLSAERHIRDAGISYRVYGDGREHPWPLGSLPLVIDAADWAELSAGIVQRAGLMERIVADLYGSGRLVSEGFLPAGVVAGHPEFLRPVHDIAPPGGRWLPIYAADVGRGPDGRWQVLADRTQAPSGLGYALENRMVLARAFPDLFADLQVERLPGFFQAFRAGLAASCARSDPRICLLTSGPYSSTYVEQAALARYLGFLLVEGDDLVVRDGLLHVRTIAGLKRTDAVWRRIDADYLDPMELRSDSRLGVPGILQVLRRGGAVIGNMPGSGVLESAALSPYLPAIARRLTGEELRLTGPRTWWCGDPDGLAHALANLDHLTLRPAATPVRGPERDAMLAGPALDAARARAVAALRERPFDWVAQEPAPLSTMPAWQDGRLVARPFVMRVFAAATPEGWRVLPSAFCRVAEREGADPSEMRAGIRSADVWVLSDTPVDTPTLVHTSAPRIRRIAGHLPSRAADNLFWFGRYLERAEAVIRLVQAHLGVFSEAVAADASGEEGAPTALAIRALLKDWGSVSAADLGPAALAQEALSGKTVHGSALSHVMEARRIAASLRERLPTESWRALADLRDTLVYAEAWAPTEAQLFGKAERALGHLAALTGLIHENMGHAAGWRFADMGRRIERAINTCGFALRFCAPEAGAEDLGVMLSLADSQIAYGARYLVGVSRDAVCDMAVLDPNNPRSVAYQLQAITAHLDALPALAADGLPEPHRRRALALATTLQTAEADAFDAETLERFETDLEGLADRIAGRYFPNGPDALRPEKLTGLA</sequence>
<dbReference type="Pfam" id="PF14403">
    <property type="entry name" value="CP_ATPgrasp_2"/>
    <property type="match status" value="1"/>
</dbReference>
<dbReference type="Gene3D" id="3.40.50.11290">
    <property type="match status" value="1"/>
</dbReference>
<dbReference type="Proteomes" id="UP000218288">
    <property type="component" value="Chromosome"/>
</dbReference>
<dbReference type="Pfam" id="PF04168">
    <property type="entry name" value="Alpha-E"/>
    <property type="match status" value="1"/>
</dbReference>
<feature type="region of interest" description="Disordered" evidence="1">
    <location>
        <begin position="1"/>
        <end position="34"/>
    </location>
</feature>
<protein>
    <submittedName>
        <fullName evidence="4">Uncharacterized protein</fullName>
    </submittedName>
</protein>
<dbReference type="PANTHER" id="PTHR34595:SF2">
    <property type="entry name" value="BLR2978 PROTEIN"/>
    <property type="match status" value="1"/>
</dbReference>
<feature type="compositionally biased region" description="Low complexity" evidence="1">
    <location>
        <begin position="23"/>
        <end position="34"/>
    </location>
</feature>
<evidence type="ECO:0000313" key="5">
    <source>
        <dbReference type="Proteomes" id="UP000218288"/>
    </source>
</evidence>
<evidence type="ECO:0000259" key="3">
    <source>
        <dbReference type="Pfam" id="PF14403"/>
    </source>
</evidence>
<dbReference type="PANTHER" id="PTHR34595">
    <property type="entry name" value="BLR5612 PROTEIN"/>
    <property type="match status" value="1"/>
</dbReference>
<feature type="domain" description="DUF403" evidence="2">
    <location>
        <begin position="550"/>
        <end position="851"/>
    </location>
</feature>
<reference evidence="4 5" key="1">
    <citation type="journal article" date="2016" name="Genome Announc.">
        <title>Complete Genome Sequence of Methylobacterium populi P-1M, Isolated from Pink-Pigmented Household Biofilm.</title>
        <authorList>
            <person name="Morohoshi T."/>
            <person name="Ikeda T."/>
        </authorList>
    </citation>
    <scope>NUCLEOTIDE SEQUENCE [LARGE SCALE GENOMIC DNA]</scope>
    <source>
        <strain evidence="4 5">P-1M</strain>
    </source>
</reference>
<evidence type="ECO:0000256" key="1">
    <source>
        <dbReference type="SAM" id="MobiDB-lite"/>
    </source>
</evidence>
<dbReference type="EMBL" id="AP014809">
    <property type="protein sequence ID" value="BAU92310.1"/>
    <property type="molecule type" value="Genomic_DNA"/>
</dbReference>
<feature type="domain" description="Circularly permuted ATP-grasp type 2" evidence="3">
    <location>
        <begin position="126"/>
        <end position="503"/>
    </location>
</feature>
<feature type="compositionally biased region" description="Polar residues" evidence="1">
    <location>
        <begin position="12"/>
        <end position="22"/>
    </location>
</feature>
<dbReference type="InterPro" id="IPR007296">
    <property type="entry name" value="DUF403"/>
</dbReference>
<dbReference type="InterPro" id="IPR025841">
    <property type="entry name" value="CP_ATPgrasp_2"/>
</dbReference>
<evidence type="ECO:0000259" key="2">
    <source>
        <dbReference type="Pfam" id="PF04168"/>
    </source>
</evidence>